<dbReference type="PANTHER" id="PTHR31286">
    <property type="entry name" value="GLYCINE-RICH CELL WALL STRUCTURAL PROTEIN 1.8-LIKE"/>
    <property type="match status" value="1"/>
</dbReference>
<sequence length="909" mass="99765">MAAPPSSSGEGSPCPVGIGRSFADVVASKSGVGFQEKSFALLPSSMASRVKAVVSTHRGEPAVTFDMVDIERVATPFQFAHVLIRLTTEADYYRIWARGIWYFKEVPMRVFKWSIDFHVDRETSVVPVWFALPKLPVHLFHKECLFPIVACLGQPLCVDAATAQGTRPNMARVCVEVDLMKELPSRVWISFGERLGFWQPLVPENLPRYCGHCFHQGHNDAECRLKHPELKPEPSRGGKSRGMQRFQPRELLASGRETAMVSGADKERTGGGPLLAVGHEVGAVALEVPLVHRQVAGLEGPVDGFTVERQQAQGEIADFAAAHGSGGVEVLPAQQAEEVFVHGDGVGTAGQVQEVGEAEGGEQTLAAAAELVEHTVGAAADKIIADLAERVATEAADGEEEGSLAHAGLLTRASSDVPSGDLSLLDDDGQQGTGTETHRLAMTLNLGQVAVLEQGGRKAKGRGIRVAAPSDRELRLLLVGVCEPKLSKCEADSIRQKLNFDYVVCNASGELWVFFSSPVGGQCMRDERQRLWEGLLQDKPGQGPWCVVGDFNLIISGSEKKGGRQFRLAEGLELSQFMNEEGYLMQVSQVFGDVFENVRKGEAAVAEAEMRVQVDFSDEAHLELQQVQANLNRQSAIEEQFWSQKARVKWLQHGDRNSRYFHSVVKQRRFQSRIHKIQDSEGGWVMDDEGIGREAVRFFSNLFSADPVADFHLLDVIPNLGDEINNTRLEEVPSLEEVKGVVFGMDGDSTAGPDGFSGKFFTVAWEVVAHDVYKAVVSFFCGAELPRFITATSIVLLPKVMNPKDFTQFRPISVSNFLNKVISRILVARLSSVLPRIISTQQSGFVKGQSIADNYLLAQELMSDMGRKCRGGNLALKLDMAKAYDRVSWPFLIAVLRRFGFGERFIDMV</sequence>
<protein>
    <recommendedName>
        <fullName evidence="1">Reverse transcriptase domain-containing protein</fullName>
    </recommendedName>
</protein>
<reference evidence="2" key="1">
    <citation type="journal article" date="2025" name="Foods">
        <title>Unveiling the Microbial Signatures of Arabica Coffee Cherries: Insights into Ripeness Specific Diversity, Functional Traits, and Implications for Quality and Safety.</title>
        <authorList>
            <consortium name="RefSeq"/>
            <person name="Tenea G.N."/>
            <person name="Cifuentes V."/>
            <person name="Reyes P."/>
            <person name="Cevallos-Vallejos M."/>
        </authorList>
    </citation>
    <scope>NUCLEOTIDE SEQUENCE [LARGE SCALE GENOMIC DNA]</scope>
</reference>
<proteinExistence type="predicted"/>
<feature type="domain" description="Reverse transcriptase" evidence="1">
    <location>
        <begin position="804"/>
        <end position="903"/>
    </location>
</feature>
<dbReference type="PANTHER" id="PTHR31286:SF179">
    <property type="entry name" value="RNASE H TYPE-1 DOMAIN-CONTAINING PROTEIN"/>
    <property type="match status" value="1"/>
</dbReference>
<dbReference type="CDD" id="cd01650">
    <property type="entry name" value="RT_nLTR_like"/>
    <property type="match status" value="1"/>
</dbReference>
<evidence type="ECO:0000313" key="2">
    <source>
        <dbReference type="Proteomes" id="UP001652660"/>
    </source>
</evidence>
<dbReference type="InterPro" id="IPR000477">
    <property type="entry name" value="RT_dom"/>
</dbReference>
<keyword evidence="2" id="KW-1185">Reference proteome</keyword>
<evidence type="ECO:0000259" key="1">
    <source>
        <dbReference type="Pfam" id="PF00078"/>
    </source>
</evidence>
<evidence type="ECO:0000313" key="3">
    <source>
        <dbReference type="RefSeq" id="XP_071902080.1"/>
    </source>
</evidence>
<dbReference type="RefSeq" id="XP_071902080.1">
    <property type="nucleotide sequence ID" value="XM_072045979.1"/>
</dbReference>
<dbReference type="GeneID" id="140005260"/>
<accession>A0ABM4U472</accession>
<reference evidence="3" key="2">
    <citation type="submission" date="2025-08" db="UniProtKB">
        <authorList>
            <consortium name="RefSeq"/>
        </authorList>
    </citation>
    <scope>IDENTIFICATION</scope>
    <source>
        <tissue evidence="3">Leaves</tissue>
    </source>
</reference>
<dbReference type="Pfam" id="PF00078">
    <property type="entry name" value="RVT_1"/>
    <property type="match status" value="1"/>
</dbReference>
<name>A0ABM4U472_COFAR</name>
<gene>
    <name evidence="3" type="primary">LOC140005260</name>
</gene>
<dbReference type="Proteomes" id="UP001652660">
    <property type="component" value="Chromosome 1c"/>
</dbReference>
<dbReference type="InterPro" id="IPR040256">
    <property type="entry name" value="At4g02000-like"/>
</dbReference>
<organism evidence="2 3">
    <name type="scientific">Coffea arabica</name>
    <name type="common">Arabian coffee</name>
    <dbReference type="NCBI Taxonomy" id="13443"/>
    <lineage>
        <taxon>Eukaryota</taxon>
        <taxon>Viridiplantae</taxon>
        <taxon>Streptophyta</taxon>
        <taxon>Embryophyta</taxon>
        <taxon>Tracheophyta</taxon>
        <taxon>Spermatophyta</taxon>
        <taxon>Magnoliopsida</taxon>
        <taxon>eudicotyledons</taxon>
        <taxon>Gunneridae</taxon>
        <taxon>Pentapetalae</taxon>
        <taxon>asterids</taxon>
        <taxon>lamiids</taxon>
        <taxon>Gentianales</taxon>
        <taxon>Rubiaceae</taxon>
        <taxon>Ixoroideae</taxon>
        <taxon>Gardenieae complex</taxon>
        <taxon>Bertiereae - Coffeeae clade</taxon>
        <taxon>Coffeeae</taxon>
        <taxon>Coffea</taxon>
    </lineage>
</organism>